<protein>
    <submittedName>
        <fullName evidence="1">Uncharacterized protein</fullName>
    </submittedName>
</protein>
<evidence type="ECO:0000313" key="2">
    <source>
        <dbReference type="Proteomes" id="UP001165960"/>
    </source>
</evidence>
<comment type="caution">
    <text evidence="1">The sequence shown here is derived from an EMBL/GenBank/DDBJ whole genome shotgun (WGS) entry which is preliminary data.</text>
</comment>
<dbReference type="Proteomes" id="UP001165960">
    <property type="component" value="Unassembled WGS sequence"/>
</dbReference>
<accession>A0ACC2SVS0</accession>
<dbReference type="EMBL" id="QTSX02004293">
    <property type="protein sequence ID" value="KAJ9066375.1"/>
    <property type="molecule type" value="Genomic_DNA"/>
</dbReference>
<reference evidence="1" key="1">
    <citation type="submission" date="2022-04" db="EMBL/GenBank/DDBJ databases">
        <title>Genome of the entomopathogenic fungus Entomophthora muscae.</title>
        <authorList>
            <person name="Elya C."/>
            <person name="Lovett B.R."/>
            <person name="Lee E."/>
            <person name="Macias A.M."/>
            <person name="Hajek A.E."/>
            <person name="De Bivort B.L."/>
            <person name="Kasson M.T."/>
            <person name="De Fine Licht H.H."/>
            <person name="Stajich J.E."/>
        </authorList>
    </citation>
    <scope>NUCLEOTIDE SEQUENCE</scope>
    <source>
        <strain evidence="1">Berkeley</strain>
    </source>
</reference>
<sequence>MTPAGGFNLPTSMKERMAVDFPDAVVYALVVVGAVAAYKVYTMFAVPKELEFAPAISLWGSLLSLLWGESFEVRFENEVRPVLEKTGVARFWMQGKWDLVISDVQDVKEILAKNDVFLKRHEEDSNLKVMLGRKIMGYTNILNSDGEEWRRHRRVANPAFRKAFSISVFNGCTQQLVELLCAEESSPQEVHTLFRHLTLDILGKGLFSHDFEAIAKGNESNDLKLYNEVMKALFSPLYFFFPFLERWVPSRKRSLEKGMQFRAFLRNIVQKRKQDLTLDHDDLLSAFIKESMQEGTFSDDDVINDLGVFFIAGHDTTANTLTTTFYYLSKHQDVQEKARAEVLRVLKGKDQPPTYDELKEMTYIDCIIKESMRIVSTVAQLRRYCPKGEVLSSGFTIPKDTFVNLQMWMIHHDPKVFPEPYIFRPERFADAFGQEDAQWLAFGSGARMCIGKSFSLMEQRVVIARLVQKFTFDFAPGSSTKPGPELSPSGLIHPVGVKIAFKRIEE</sequence>
<organism evidence="1 2">
    <name type="scientific">Entomophthora muscae</name>
    <dbReference type="NCBI Taxonomy" id="34485"/>
    <lineage>
        <taxon>Eukaryota</taxon>
        <taxon>Fungi</taxon>
        <taxon>Fungi incertae sedis</taxon>
        <taxon>Zoopagomycota</taxon>
        <taxon>Entomophthoromycotina</taxon>
        <taxon>Entomophthoromycetes</taxon>
        <taxon>Entomophthorales</taxon>
        <taxon>Entomophthoraceae</taxon>
        <taxon>Entomophthora</taxon>
    </lineage>
</organism>
<keyword evidence="2" id="KW-1185">Reference proteome</keyword>
<proteinExistence type="predicted"/>
<gene>
    <name evidence="1" type="ORF">DSO57_1010117</name>
</gene>
<name>A0ACC2SVS0_9FUNG</name>
<evidence type="ECO:0000313" key="1">
    <source>
        <dbReference type="EMBL" id="KAJ9066375.1"/>
    </source>
</evidence>